<feature type="compositionally biased region" description="Polar residues" evidence="1">
    <location>
        <begin position="273"/>
        <end position="284"/>
    </location>
</feature>
<protein>
    <recommendedName>
        <fullName evidence="2">RRM domain-containing protein</fullName>
    </recommendedName>
</protein>
<feature type="region of interest" description="Disordered" evidence="1">
    <location>
        <begin position="192"/>
        <end position="213"/>
    </location>
</feature>
<dbReference type="SUPFAM" id="SSF54928">
    <property type="entry name" value="RNA-binding domain, RBD"/>
    <property type="match status" value="1"/>
</dbReference>
<feature type="region of interest" description="Disordered" evidence="1">
    <location>
        <begin position="421"/>
        <end position="461"/>
    </location>
</feature>
<evidence type="ECO:0000313" key="3">
    <source>
        <dbReference type="EMBL" id="PLW04598.1"/>
    </source>
</evidence>
<feature type="domain" description="RRM" evidence="2">
    <location>
        <begin position="17"/>
        <end position="49"/>
    </location>
</feature>
<dbReference type="EMBL" id="PGCI01001516">
    <property type="protein sequence ID" value="PLW04598.1"/>
    <property type="molecule type" value="Genomic_DNA"/>
</dbReference>
<accession>A0A2N5RUE3</accession>
<dbReference type="InterPro" id="IPR012677">
    <property type="entry name" value="Nucleotide-bd_a/b_plait_sf"/>
</dbReference>
<dbReference type="Proteomes" id="UP000235392">
    <property type="component" value="Unassembled WGS sequence"/>
</dbReference>
<name>A0A2N5RUE3_9BASI</name>
<dbReference type="GO" id="GO:0003723">
    <property type="term" value="F:RNA binding"/>
    <property type="evidence" value="ECO:0007669"/>
    <property type="project" value="InterPro"/>
</dbReference>
<proteinExistence type="predicted"/>
<dbReference type="Pfam" id="PF00076">
    <property type="entry name" value="RRM_1"/>
    <property type="match status" value="1"/>
</dbReference>
<organism evidence="3 4">
    <name type="scientific">Puccinia coronata f. sp. avenae</name>
    <dbReference type="NCBI Taxonomy" id="200324"/>
    <lineage>
        <taxon>Eukaryota</taxon>
        <taxon>Fungi</taxon>
        <taxon>Dikarya</taxon>
        <taxon>Basidiomycota</taxon>
        <taxon>Pucciniomycotina</taxon>
        <taxon>Pucciniomycetes</taxon>
        <taxon>Pucciniales</taxon>
        <taxon>Pucciniaceae</taxon>
        <taxon>Puccinia</taxon>
    </lineage>
</organism>
<feature type="compositionally biased region" description="Polar residues" evidence="1">
    <location>
        <begin position="421"/>
        <end position="432"/>
    </location>
</feature>
<dbReference type="Gene3D" id="3.30.70.330">
    <property type="match status" value="1"/>
</dbReference>
<comment type="caution">
    <text evidence="3">The sequence shown here is derived from an EMBL/GenBank/DDBJ whole genome shotgun (WGS) entry which is preliminary data.</text>
</comment>
<feature type="compositionally biased region" description="Polar residues" evidence="1">
    <location>
        <begin position="306"/>
        <end position="334"/>
    </location>
</feature>
<evidence type="ECO:0000313" key="4">
    <source>
        <dbReference type="Proteomes" id="UP000235392"/>
    </source>
</evidence>
<evidence type="ECO:0000259" key="2">
    <source>
        <dbReference type="Pfam" id="PF00076"/>
    </source>
</evidence>
<sequence>MWSQRNPLLLNIRQGNIFIKNLDEAINNKALHDTFSAFGDILSCKVAYKLHIDKLKETINQMGLSVLFLFNPHNPTGQAVEGGGLEELAQVSRLEHGYIMPAGRPSALRITPLGPGYHHARRPPPRYPCSLDSASATIGRSPSLFSAGRPPAAVAAAAGRLATAEDADSCWTSLSPADHAARVRLPLCAQPPAPLPLPRQQQPAASPWLSTQRAAGRPSALRITPLGPSSAFLLRSEQLELTWGMNYTGRFGQHQPDSTGTRENDSLLLGRPASSNGHQQTHAPASQRLRPGRVPLQSLDLPPKSSRYSTSQFHQAPTSRLPTRASQSSHSPNGSLDGKKNTNALDPEPTLEVGSNADIGSAPPISLTRRHSPIIHGSSNDLRRQIAKGQFSAQRSYSDTRNPLSNQKNLPWSQHLLYSSAQHSNSHQQGTLNPGIPATPCGSSQQSSHKYQTPSLNPSLARRSKSGYSLIYLTSSLRPSARSKASETANPLPFSWASRPVAGRSEAWNLICGDGTDSSLEPMDLSKEELMMNVYSSKAASETNPGKKAKLLNALRVLVKANLTNKLLHVISNTANTAAEEKAHQPMDLDKAYANVELEEFAKKILQTRVLGVELAQNFK</sequence>
<reference evidence="3 4" key="1">
    <citation type="submission" date="2017-11" db="EMBL/GenBank/DDBJ databases">
        <title>De novo assembly and phasing of dikaryotic genomes from two isolates of Puccinia coronata f. sp. avenae, the causal agent of oat crown rust.</title>
        <authorList>
            <person name="Miller M.E."/>
            <person name="Zhang Y."/>
            <person name="Omidvar V."/>
            <person name="Sperschneider J."/>
            <person name="Schwessinger B."/>
            <person name="Raley C."/>
            <person name="Palmer J.M."/>
            <person name="Garnica D."/>
            <person name="Upadhyaya N."/>
            <person name="Rathjen J."/>
            <person name="Taylor J.M."/>
            <person name="Park R.F."/>
            <person name="Dodds P.N."/>
            <person name="Hirsch C.D."/>
            <person name="Kianian S.F."/>
            <person name="Figueroa M."/>
        </authorList>
    </citation>
    <scope>NUCLEOTIDE SEQUENCE [LARGE SCALE GENOMIC DNA]</scope>
    <source>
        <strain evidence="3">12SD80</strain>
    </source>
</reference>
<dbReference type="InterPro" id="IPR000504">
    <property type="entry name" value="RRM_dom"/>
</dbReference>
<feature type="compositionally biased region" description="Low complexity" evidence="1">
    <location>
        <begin position="198"/>
        <end position="207"/>
    </location>
</feature>
<gene>
    <name evidence="3" type="ORF">PCASD_26499</name>
</gene>
<feature type="compositionally biased region" description="Polar residues" evidence="1">
    <location>
        <begin position="441"/>
        <end position="458"/>
    </location>
</feature>
<dbReference type="AlphaFoldDB" id="A0A2N5RUE3"/>
<feature type="region of interest" description="Disordered" evidence="1">
    <location>
        <begin position="249"/>
        <end position="382"/>
    </location>
</feature>
<evidence type="ECO:0000256" key="1">
    <source>
        <dbReference type="SAM" id="MobiDB-lite"/>
    </source>
</evidence>
<dbReference type="InterPro" id="IPR035979">
    <property type="entry name" value="RBD_domain_sf"/>
</dbReference>